<evidence type="ECO:0000313" key="17">
    <source>
        <dbReference type="Proteomes" id="UP001154282"/>
    </source>
</evidence>
<dbReference type="InterPro" id="IPR007529">
    <property type="entry name" value="Znf_HIT"/>
</dbReference>
<dbReference type="Gene3D" id="3.30.60.190">
    <property type="match status" value="1"/>
</dbReference>
<keyword evidence="17" id="KW-1185">Reference proteome</keyword>
<sequence length="426" mass="48228">MEKPRQQQSSPELPPPTEPNPGQNPGEEAQRTKVVLCVECKNTAAKYKCPGCSLQTCSLPCVKSHKHRTGCSGKRDVAPFVPMSQFDDETLVSDYNFLEEAKRVVDSGPRMRAQLRAYSQFRLPFHLQSLKRAASSRRTTLLLLPSGMSRREKNKTRYDQRKKSIFWTIEWRFYLTGVVLFDHGRPTVLVSHYRVNENTSVCSEIEKHLKPGPWKHKLKQFSEVGLESLKCFIRKYPKGKSPFRELDIKAPLKQQLGNLSVLEHPVIYVLLPSQSYDFEVVKDFIPMASRQEAKSCVSNDGQLMIPKGVAFREEEIIEEEIENGPSAGTQVCDLPAKSNPQKATENTAEEDSLLATDSHSCLKDTRPGIFDDMDFDFDQSLIDKYSDIVAEINTDDFLDFEGDLSMDMGGGFNMISEELEEGEIAD</sequence>
<keyword evidence="2" id="KW-0690">Ribosome biogenesis</keyword>
<dbReference type="GO" id="GO:0048254">
    <property type="term" value="P:snoRNA localization"/>
    <property type="evidence" value="ECO:0007669"/>
    <property type="project" value="TreeGrafter"/>
</dbReference>
<comment type="similarity">
    <text evidence="9">Belongs to the BCD1 family.</text>
</comment>
<gene>
    <name evidence="16" type="ORF">LITE_LOCUS44922</name>
</gene>
<evidence type="ECO:0000256" key="10">
    <source>
        <dbReference type="ARBA" id="ARBA00061949"/>
    </source>
</evidence>
<evidence type="ECO:0000256" key="7">
    <source>
        <dbReference type="ARBA" id="ARBA00022843"/>
    </source>
</evidence>
<evidence type="ECO:0000256" key="11">
    <source>
        <dbReference type="ARBA" id="ARBA00068630"/>
    </source>
</evidence>
<dbReference type="GO" id="GO:0000492">
    <property type="term" value="P:box C/D snoRNP assembly"/>
    <property type="evidence" value="ECO:0007669"/>
    <property type="project" value="TreeGrafter"/>
</dbReference>
<evidence type="ECO:0000256" key="14">
    <source>
        <dbReference type="SAM" id="MobiDB-lite"/>
    </source>
</evidence>
<dbReference type="PANTHER" id="PTHR13483">
    <property type="entry name" value="BOX C_D SNORNA PROTEIN 1-RELATED"/>
    <property type="match status" value="1"/>
</dbReference>
<dbReference type="GO" id="GO:0008270">
    <property type="term" value="F:zinc ion binding"/>
    <property type="evidence" value="ECO:0007669"/>
    <property type="project" value="UniProtKB-UniRule"/>
</dbReference>
<proteinExistence type="inferred from homology"/>
<dbReference type="Proteomes" id="UP001154282">
    <property type="component" value="Unassembled WGS sequence"/>
</dbReference>
<feature type="region of interest" description="Disordered" evidence="14">
    <location>
        <begin position="1"/>
        <end position="28"/>
    </location>
</feature>
<keyword evidence="4" id="KW-0479">Metal-binding</keyword>
<evidence type="ECO:0000256" key="9">
    <source>
        <dbReference type="ARBA" id="ARBA00049654"/>
    </source>
</evidence>
<organism evidence="16 17">
    <name type="scientific">Linum tenue</name>
    <dbReference type="NCBI Taxonomy" id="586396"/>
    <lineage>
        <taxon>Eukaryota</taxon>
        <taxon>Viridiplantae</taxon>
        <taxon>Streptophyta</taxon>
        <taxon>Embryophyta</taxon>
        <taxon>Tracheophyta</taxon>
        <taxon>Spermatophyta</taxon>
        <taxon>Magnoliopsida</taxon>
        <taxon>eudicotyledons</taxon>
        <taxon>Gunneridae</taxon>
        <taxon>Pentapetalae</taxon>
        <taxon>rosids</taxon>
        <taxon>fabids</taxon>
        <taxon>Malpighiales</taxon>
        <taxon>Linaceae</taxon>
        <taxon>Linum</taxon>
    </lineage>
</organism>
<feature type="compositionally biased region" description="Low complexity" evidence="14">
    <location>
        <begin position="1"/>
        <end position="11"/>
    </location>
</feature>
<dbReference type="InterPro" id="IPR057721">
    <property type="entry name" value="BCD1_alpha/beta"/>
</dbReference>
<dbReference type="GO" id="GO:0000463">
    <property type="term" value="P:maturation of LSU-rRNA from tricistronic rRNA transcript (SSU-rRNA, 5.8S rRNA, LSU-rRNA)"/>
    <property type="evidence" value="ECO:0007669"/>
    <property type="project" value="TreeGrafter"/>
</dbReference>
<accession>A0AAV0QTQ6</accession>
<evidence type="ECO:0000256" key="13">
    <source>
        <dbReference type="PROSITE-ProRule" id="PRU00453"/>
    </source>
</evidence>
<keyword evidence="3" id="KW-0597">Phosphoprotein</keyword>
<dbReference type="EMBL" id="CAMGYJ010000010">
    <property type="protein sequence ID" value="CAI0548867.1"/>
    <property type="molecule type" value="Genomic_DNA"/>
</dbReference>
<reference evidence="16" key="1">
    <citation type="submission" date="2022-08" db="EMBL/GenBank/DDBJ databases">
        <authorList>
            <person name="Gutierrez-Valencia J."/>
        </authorList>
    </citation>
    <scope>NUCLEOTIDE SEQUENCE</scope>
</reference>
<evidence type="ECO:0000256" key="5">
    <source>
        <dbReference type="ARBA" id="ARBA00022771"/>
    </source>
</evidence>
<protein>
    <recommendedName>
        <fullName evidence="11">Box C/D snoRNA protein 1</fullName>
    </recommendedName>
    <alternativeName>
        <fullName evidence="12">Zinc finger HIT domain-containing protein 6</fullName>
    </alternativeName>
</protein>
<comment type="function">
    <text evidence="8">Required for box C/D snoRNAs accumulation involved in snoRNA processing, snoRNA transport to the nucleolus and ribosome biogenesis.</text>
</comment>
<dbReference type="InterPro" id="IPR051639">
    <property type="entry name" value="BCD1"/>
</dbReference>
<evidence type="ECO:0000256" key="4">
    <source>
        <dbReference type="ARBA" id="ARBA00022723"/>
    </source>
</evidence>
<dbReference type="PROSITE" id="PS51083">
    <property type="entry name" value="ZF_HIT"/>
    <property type="match status" value="1"/>
</dbReference>
<comment type="caution">
    <text evidence="16">The sequence shown here is derived from an EMBL/GenBank/DDBJ whole genome shotgun (WGS) entry which is preliminary data.</text>
</comment>
<dbReference type="CDD" id="cd23023">
    <property type="entry name" value="zf-HIT_BCD1"/>
    <property type="match status" value="1"/>
</dbReference>
<dbReference type="SUPFAM" id="SSF144232">
    <property type="entry name" value="HIT/MYND zinc finger-like"/>
    <property type="match status" value="1"/>
</dbReference>
<keyword evidence="1" id="KW-1017">Isopeptide bond</keyword>
<evidence type="ECO:0000256" key="12">
    <source>
        <dbReference type="ARBA" id="ARBA00077531"/>
    </source>
</evidence>
<evidence type="ECO:0000256" key="1">
    <source>
        <dbReference type="ARBA" id="ARBA00022499"/>
    </source>
</evidence>
<dbReference type="PANTHER" id="PTHR13483:SF3">
    <property type="entry name" value="BOX C_D SNORNA PROTEIN 1"/>
    <property type="match status" value="1"/>
</dbReference>
<dbReference type="Pfam" id="PF04438">
    <property type="entry name" value="zf-HIT"/>
    <property type="match status" value="1"/>
</dbReference>
<evidence type="ECO:0000313" key="16">
    <source>
        <dbReference type="EMBL" id="CAI0548867.1"/>
    </source>
</evidence>
<evidence type="ECO:0000256" key="8">
    <source>
        <dbReference type="ARBA" id="ARBA00049598"/>
    </source>
</evidence>
<keyword evidence="5 13" id="KW-0863">Zinc-finger</keyword>
<dbReference type="FunFam" id="3.30.60.190:FF:000001">
    <property type="entry name" value="box C/D snoRNA protein 1"/>
    <property type="match status" value="1"/>
</dbReference>
<evidence type="ECO:0000259" key="15">
    <source>
        <dbReference type="PROSITE" id="PS51083"/>
    </source>
</evidence>
<dbReference type="Pfam" id="PF25790">
    <property type="entry name" value="BCD1"/>
    <property type="match status" value="1"/>
</dbReference>
<feature type="domain" description="HIT-type" evidence="15">
    <location>
        <begin position="37"/>
        <end position="71"/>
    </location>
</feature>
<name>A0AAV0QTQ6_9ROSI</name>
<comment type="subunit">
    <text evidence="10">Interacts with FBL, SNU13, NOP58, NUFIP1, RUVBL1, RUVBL2 and TAF9. Interacts (via HIT-type zinc finger) with the RUVBL1/RUVBL2 complex in the presence of ADP.</text>
</comment>
<evidence type="ECO:0000256" key="6">
    <source>
        <dbReference type="ARBA" id="ARBA00022833"/>
    </source>
</evidence>
<keyword evidence="7" id="KW-0832">Ubl conjugation</keyword>
<dbReference type="GO" id="GO:0005634">
    <property type="term" value="C:nucleus"/>
    <property type="evidence" value="ECO:0007669"/>
    <property type="project" value="TreeGrafter"/>
</dbReference>
<keyword evidence="6" id="KW-0862">Zinc</keyword>
<evidence type="ECO:0000256" key="3">
    <source>
        <dbReference type="ARBA" id="ARBA00022553"/>
    </source>
</evidence>
<dbReference type="AlphaFoldDB" id="A0AAV0QTQ6"/>
<evidence type="ECO:0000256" key="2">
    <source>
        <dbReference type="ARBA" id="ARBA00022517"/>
    </source>
</evidence>
<dbReference type="GO" id="GO:0070761">
    <property type="term" value="C:pre-snoRNP complex"/>
    <property type="evidence" value="ECO:0007669"/>
    <property type="project" value="TreeGrafter"/>
</dbReference>